<organism evidence="6">
    <name type="scientific">mine drainage metagenome</name>
    <dbReference type="NCBI Taxonomy" id="410659"/>
    <lineage>
        <taxon>unclassified sequences</taxon>
        <taxon>metagenomes</taxon>
        <taxon>ecological metagenomes</taxon>
    </lineage>
</organism>
<evidence type="ECO:0000256" key="4">
    <source>
        <dbReference type="SAM" id="MobiDB-lite"/>
    </source>
</evidence>
<dbReference type="EMBL" id="CABQ01000015">
    <property type="protein sequence ID" value="CBI06738.1"/>
    <property type="molecule type" value="Genomic_DNA"/>
</dbReference>
<dbReference type="PANTHER" id="PTHR33154">
    <property type="entry name" value="TRANSCRIPTIONAL REGULATOR, ARSR FAMILY"/>
    <property type="match status" value="1"/>
</dbReference>
<dbReference type="GO" id="GO:0003700">
    <property type="term" value="F:DNA-binding transcription factor activity"/>
    <property type="evidence" value="ECO:0007669"/>
    <property type="project" value="InterPro"/>
</dbReference>
<dbReference type="InterPro" id="IPR036390">
    <property type="entry name" value="WH_DNA-bd_sf"/>
</dbReference>
<dbReference type="InterPro" id="IPR036388">
    <property type="entry name" value="WH-like_DNA-bd_sf"/>
</dbReference>
<dbReference type="CDD" id="cd00090">
    <property type="entry name" value="HTH_ARSR"/>
    <property type="match status" value="1"/>
</dbReference>
<sequence>MLGKGKDNEVHQARDFACRRMSNFFTIFAHATRMRIFCALENGPQTVTRIADEAGISTSNASQNLRLMRDRGAVVTERQGQSVYYRMADRRFMQAANIVCEALNDLSNNNDTPHIQQWRRGGPPQTLTTESCKLDPKQDFCTTHKDGHPGPDHQEPIWLPAEQKTEEKR</sequence>
<keyword evidence="2" id="KW-0238">DNA-binding</keyword>
<proteinExistence type="predicted"/>
<comment type="caution">
    <text evidence="6">The sequence shown here is derived from an EMBL/GenBank/DDBJ whole genome shotgun (WGS) entry which is preliminary data.</text>
</comment>
<gene>
    <name evidence="6" type="ORF">CARN6_0005</name>
</gene>
<accession>E6QHM4</accession>
<dbReference type="PROSITE" id="PS50987">
    <property type="entry name" value="HTH_ARSR_2"/>
    <property type="match status" value="1"/>
</dbReference>
<protein>
    <recommendedName>
        <fullName evidence="5">HTH arsR-type domain-containing protein</fullName>
    </recommendedName>
</protein>
<dbReference type="InterPro" id="IPR051081">
    <property type="entry name" value="HTH_MetalResp_TranReg"/>
</dbReference>
<dbReference type="SUPFAM" id="SSF46785">
    <property type="entry name" value="Winged helix' DNA-binding domain"/>
    <property type="match status" value="1"/>
</dbReference>
<name>E6QHM4_9ZZZZ</name>
<dbReference type="PRINTS" id="PR00778">
    <property type="entry name" value="HTHARSR"/>
</dbReference>
<evidence type="ECO:0000256" key="2">
    <source>
        <dbReference type="ARBA" id="ARBA00023125"/>
    </source>
</evidence>
<dbReference type="PANTHER" id="PTHR33154:SF33">
    <property type="entry name" value="TRANSCRIPTIONAL REPRESSOR SDPR"/>
    <property type="match status" value="1"/>
</dbReference>
<evidence type="ECO:0000313" key="6">
    <source>
        <dbReference type="EMBL" id="CBI06738.1"/>
    </source>
</evidence>
<evidence type="ECO:0000256" key="3">
    <source>
        <dbReference type="ARBA" id="ARBA00023163"/>
    </source>
</evidence>
<feature type="region of interest" description="Disordered" evidence="4">
    <location>
        <begin position="111"/>
        <end position="169"/>
    </location>
</feature>
<dbReference type="GO" id="GO:0003677">
    <property type="term" value="F:DNA binding"/>
    <property type="evidence" value="ECO:0007669"/>
    <property type="project" value="UniProtKB-KW"/>
</dbReference>
<dbReference type="NCBIfam" id="NF033788">
    <property type="entry name" value="HTH_metalloreg"/>
    <property type="match status" value="1"/>
</dbReference>
<feature type="compositionally biased region" description="Basic and acidic residues" evidence="4">
    <location>
        <begin position="132"/>
        <end position="155"/>
    </location>
</feature>
<evidence type="ECO:0000259" key="5">
    <source>
        <dbReference type="PROSITE" id="PS50987"/>
    </source>
</evidence>
<keyword evidence="3" id="KW-0804">Transcription</keyword>
<dbReference type="AlphaFoldDB" id="E6QHM4"/>
<dbReference type="InterPro" id="IPR011991">
    <property type="entry name" value="ArsR-like_HTH"/>
</dbReference>
<keyword evidence="1" id="KW-0805">Transcription regulation</keyword>
<dbReference type="Gene3D" id="1.10.10.10">
    <property type="entry name" value="Winged helix-like DNA-binding domain superfamily/Winged helix DNA-binding domain"/>
    <property type="match status" value="1"/>
</dbReference>
<reference evidence="6" key="1">
    <citation type="submission" date="2009-10" db="EMBL/GenBank/DDBJ databases">
        <title>Diversity of trophic interactions inside an arsenic-rich microbial ecosystem.</title>
        <authorList>
            <person name="Bertin P.N."/>
            <person name="Heinrich-Salmeron A."/>
            <person name="Pelletier E."/>
            <person name="Goulhen-Chollet F."/>
            <person name="Arsene-Ploetze F."/>
            <person name="Gallien S."/>
            <person name="Calteau A."/>
            <person name="Vallenet D."/>
            <person name="Casiot C."/>
            <person name="Chane-Woon-Ming B."/>
            <person name="Giloteaux L."/>
            <person name="Barakat M."/>
            <person name="Bonnefoy V."/>
            <person name="Bruneel O."/>
            <person name="Chandler M."/>
            <person name="Cleiss J."/>
            <person name="Duran R."/>
            <person name="Elbaz-Poulichet F."/>
            <person name="Fonknechten N."/>
            <person name="Lauga B."/>
            <person name="Mornico D."/>
            <person name="Ortet P."/>
            <person name="Schaeffer C."/>
            <person name="Siguier P."/>
            <person name="Alexander Thil Smith A."/>
            <person name="Van Dorsselaer A."/>
            <person name="Weissenbach J."/>
            <person name="Medigue C."/>
            <person name="Le Paslier D."/>
        </authorList>
    </citation>
    <scope>NUCLEOTIDE SEQUENCE</scope>
</reference>
<dbReference type="Pfam" id="PF12840">
    <property type="entry name" value="HTH_20"/>
    <property type="match status" value="1"/>
</dbReference>
<dbReference type="SMART" id="SM00418">
    <property type="entry name" value="HTH_ARSR"/>
    <property type="match status" value="1"/>
</dbReference>
<evidence type="ECO:0000256" key="1">
    <source>
        <dbReference type="ARBA" id="ARBA00023015"/>
    </source>
</evidence>
<dbReference type="InterPro" id="IPR001845">
    <property type="entry name" value="HTH_ArsR_DNA-bd_dom"/>
</dbReference>
<feature type="domain" description="HTH arsR-type" evidence="5">
    <location>
        <begin position="13"/>
        <end position="110"/>
    </location>
</feature>